<protein>
    <submittedName>
        <fullName evidence="1">Putative ovule protein</fullName>
    </submittedName>
</protein>
<organism evidence="1">
    <name type="scientific">Solanum chacoense</name>
    <name type="common">Chaco potato</name>
    <dbReference type="NCBI Taxonomy" id="4108"/>
    <lineage>
        <taxon>Eukaryota</taxon>
        <taxon>Viridiplantae</taxon>
        <taxon>Streptophyta</taxon>
        <taxon>Embryophyta</taxon>
        <taxon>Tracheophyta</taxon>
        <taxon>Spermatophyta</taxon>
        <taxon>Magnoliopsida</taxon>
        <taxon>eudicotyledons</taxon>
        <taxon>Gunneridae</taxon>
        <taxon>Pentapetalae</taxon>
        <taxon>asterids</taxon>
        <taxon>lamiids</taxon>
        <taxon>Solanales</taxon>
        <taxon>Solanaceae</taxon>
        <taxon>Solanoideae</taxon>
        <taxon>Solaneae</taxon>
        <taxon>Solanum</taxon>
    </lineage>
</organism>
<reference evidence="1" key="1">
    <citation type="submission" date="2015-12" db="EMBL/GenBank/DDBJ databases">
        <title>Gene expression during late stages of embryo sac development: a critical building block for successful pollen-pistil interactions.</title>
        <authorList>
            <person name="Liu Y."/>
            <person name="Joly V."/>
            <person name="Sabar M."/>
            <person name="Matton D.P."/>
        </authorList>
    </citation>
    <scope>NUCLEOTIDE SEQUENCE</scope>
</reference>
<dbReference type="EMBL" id="GEDG01039848">
    <property type="protein sequence ID" value="JAP06945.1"/>
    <property type="molecule type" value="Transcribed_RNA"/>
</dbReference>
<accession>A0A0V0GFF2</accession>
<dbReference type="AlphaFoldDB" id="A0A0V0GFF2"/>
<evidence type="ECO:0000313" key="1">
    <source>
        <dbReference type="EMBL" id="JAP06945.1"/>
    </source>
</evidence>
<name>A0A0V0GFF2_SOLCH</name>
<proteinExistence type="predicted"/>
<feature type="non-terminal residue" evidence="1">
    <location>
        <position position="1"/>
    </location>
</feature>
<sequence length="66" mass="7586">SVKAKLTCLCMYYQLCTQKSISSLIEYTNLILQSQMMLLGSNEVLLSTIRTSRISEAFSHFWNPCF</sequence>